<evidence type="ECO:0000256" key="17">
    <source>
        <dbReference type="ARBA" id="ARBA00048452"/>
    </source>
</evidence>
<dbReference type="GO" id="GO:0008519">
    <property type="term" value="F:ammonium channel activity"/>
    <property type="evidence" value="ECO:0007669"/>
    <property type="project" value="TreeGrafter"/>
</dbReference>
<feature type="compositionally biased region" description="Polar residues" evidence="18">
    <location>
        <begin position="1924"/>
        <end position="1935"/>
    </location>
</feature>
<keyword evidence="9" id="KW-0630">Potassium</keyword>
<feature type="region of interest" description="Disordered" evidence="18">
    <location>
        <begin position="1"/>
        <end position="66"/>
    </location>
</feature>
<keyword evidence="16" id="KW-0868">Chloride</keyword>
<keyword evidence="6" id="KW-0597">Phosphoprotein</keyword>
<keyword evidence="12" id="KW-0406">Ion transport</keyword>
<dbReference type="InterPro" id="IPR013612">
    <property type="entry name" value="AA_permease_N"/>
</dbReference>
<feature type="region of interest" description="Disordered" evidence="18">
    <location>
        <begin position="1206"/>
        <end position="1277"/>
    </location>
</feature>
<evidence type="ECO:0000256" key="1">
    <source>
        <dbReference type="ARBA" id="ARBA00004651"/>
    </source>
</evidence>
<dbReference type="PRINTS" id="PR01208">
    <property type="entry name" value="NAKCLTRSPRT1"/>
</dbReference>
<keyword evidence="15" id="KW-0739">Sodium transport</keyword>
<evidence type="ECO:0000259" key="20">
    <source>
        <dbReference type="PROSITE" id="PS00028"/>
    </source>
</evidence>
<feature type="region of interest" description="Disordered" evidence="18">
    <location>
        <begin position="1791"/>
        <end position="1824"/>
    </location>
</feature>
<proteinExistence type="inferred from homology"/>
<evidence type="ECO:0000256" key="13">
    <source>
        <dbReference type="ARBA" id="ARBA00023136"/>
    </source>
</evidence>
<evidence type="ECO:0000256" key="10">
    <source>
        <dbReference type="ARBA" id="ARBA00022989"/>
    </source>
</evidence>
<feature type="transmembrane region" description="Helical" evidence="19">
    <location>
        <begin position="280"/>
        <end position="301"/>
    </location>
</feature>
<dbReference type="EMBL" id="JAROKS010000009">
    <property type="protein sequence ID" value="KAK1801232.1"/>
    <property type="molecule type" value="Genomic_DNA"/>
</dbReference>
<feature type="transmembrane region" description="Helical" evidence="19">
    <location>
        <begin position="399"/>
        <end position="418"/>
    </location>
</feature>
<dbReference type="GO" id="GO:0016324">
    <property type="term" value="C:apical plasma membrane"/>
    <property type="evidence" value="ECO:0007669"/>
    <property type="project" value="TreeGrafter"/>
</dbReference>
<dbReference type="InterPro" id="IPR002443">
    <property type="entry name" value="SLC12A1/SLC12A2"/>
</dbReference>
<dbReference type="Pfam" id="PF08403">
    <property type="entry name" value="AA_permease_N"/>
    <property type="match status" value="1"/>
</dbReference>
<accession>A0AAD8ZLE8</accession>
<dbReference type="Pfam" id="PF03522">
    <property type="entry name" value="SLC12"/>
    <property type="match status" value="1"/>
</dbReference>
<comment type="caution">
    <text evidence="21">The sequence shown here is derived from an EMBL/GenBank/DDBJ whole genome shotgun (WGS) entry which is preliminary data.</text>
</comment>
<evidence type="ECO:0000256" key="16">
    <source>
        <dbReference type="ARBA" id="ARBA00023214"/>
    </source>
</evidence>
<feature type="compositionally biased region" description="Low complexity" evidence="18">
    <location>
        <begin position="879"/>
        <end position="891"/>
    </location>
</feature>
<feature type="region of interest" description="Disordered" evidence="18">
    <location>
        <begin position="2061"/>
        <end position="2084"/>
    </location>
</feature>
<evidence type="ECO:0000256" key="14">
    <source>
        <dbReference type="ARBA" id="ARBA00023180"/>
    </source>
</evidence>
<evidence type="ECO:0000313" key="22">
    <source>
        <dbReference type="Proteomes" id="UP001239994"/>
    </source>
</evidence>
<feature type="domain" description="C2H2-type" evidence="20">
    <location>
        <begin position="1554"/>
        <end position="1577"/>
    </location>
</feature>
<feature type="region of interest" description="Disordered" evidence="18">
    <location>
        <begin position="1518"/>
        <end position="1540"/>
    </location>
</feature>
<feature type="compositionally biased region" description="Polar residues" evidence="18">
    <location>
        <begin position="1870"/>
        <end position="1881"/>
    </location>
</feature>
<evidence type="ECO:0000256" key="4">
    <source>
        <dbReference type="ARBA" id="ARBA00022475"/>
    </source>
</evidence>
<feature type="region of interest" description="Disordered" evidence="18">
    <location>
        <begin position="2336"/>
        <end position="2364"/>
    </location>
</feature>
<dbReference type="Pfam" id="PF00324">
    <property type="entry name" value="AA_permease"/>
    <property type="match status" value="1"/>
</dbReference>
<dbReference type="PANTHER" id="PTHR11827">
    <property type="entry name" value="SOLUTE CARRIER FAMILY 12, CATION COTRANSPORTERS"/>
    <property type="match status" value="1"/>
</dbReference>
<feature type="compositionally biased region" description="Polar residues" evidence="18">
    <location>
        <begin position="1888"/>
        <end position="1904"/>
    </location>
</feature>
<comment type="subcellular location">
    <subcellularLocation>
        <location evidence="1">Cell membrane</location>
        <topology evidence="1">Multi-pass membrane protein</topology>
    </subcellularLocation>
</comment>
<dbReference type="InterPro" id="IPR004841">
    <property type="entry name" value="AA-permease/SLC12A_dom"/>
</dbReference>
<evidence type="ECO:0000256" key="3">
    <source>
        <dbReference type="ARBA" id="ARBA00022448"/>
    </source>
</evidence>
<dbReference type="InterPro" id="IPR013087">
    <property type="entry name" value="Znf_C2H2_type"/>
</dbReference>
<dbReference type="GO" id="GO:0055075">
    <property type="term" value="P:potassium ion homeostasis"/>
    <property type="evidence" value="ECO:0007669"/>
    <property type="project" value="TreeGrafter"/>
</dbReference>
<evidence type="ECO:0000256" key="11">
    <source>
        <dbReference type="ARBA" id="ARBA00023053"/>
    </source>
</evidence>
<feature type="transmembrane region" description="Helical" evidence="19">
    <location>
        <begin position="322"/>
        <end position="341"/>
    </location>
</feature>
<dbReference type="InterPro" id="IPR002444">
    <property type="entry name" value="NKCC1"/>
</dbReference>
<feature type="region of interest" description="Disordered" evidence="18">
    <location>
        <begin position="1839"/>
        <end position="1858"/>
    </location>
</feature>
<feature type="compositionally biased region" description="Polar residues" evidence="18">
    <location>
        <begin position="1223"/>
        <end position="1237"/>
    </location>
</feature>
<evidence type="ECO:0000256" key="19">
    <source>
        <dbReference type="SAM" id="Phobius"/>
    </source>
</evidence>
<dbReference type="GO" id="GO:0055078">
    <property type="term" value="P:sodium ion homeostasis"/>
    <property type="evidence" value="ECO:0007669"/>
    <property type="project" value="TreeGrafter"/>
</dbReference>
<dbReference type="GO" id="GO:1990573">
    <property type="term" value="P:potassium ion import across plasma membrane"/>
    <property type="evidence" value="ECO:0007669"/>
    <property type="project" value="TreeGrafter"/>
</dbReference>
<dbReference type="PROSITE" id="PS00028">
    <property type="entry name" value="ZINC_FINGER_C2H2_1"/>
    <property type="match status" value="1"/>
</dbReference>
<feature type="compositionally biased region" description="Low complexity" evidence="18">
    <location>
        <begin position="30"/>
        <end position="58"/>
    </location>
</feature>
<comment type="catalytic activity">
    <reaction evidence="17">
        <text>K(+)(out) + 2 chloride(out) + Na(+)(out) = K(+)(in) + 2 chloride(in) + Na(+)(in)</text>
        <dbReference type="Rhea" id="RHEA:72395"/>
        <dbReference type="ChEBI" id="CHEBI:17996"/>
        <dbReference type="ChEBI" id="CHEBI:29101"/>
        <dbReference type="ChEBI" id="CHEBI:29103"/>
    </reaction>
    <physiologicalReaction direction="left-to-right" evidence="17">
        <dbReference type="Rhea" id="RHEA:72396"/>
    </physiologicalReaction>
</comment>
<feature type="compositionally biased region" description="Basic and acidic residues" evidence="18">
    <location>
        <begin position="1206"/>
        <end position="1218"/>
    </location>
</feature>
<feature type="transmembrane region" description="Helical" evidence="19">
    <location>
        <begin position="231"/>
        <end position="260"/>
    </location>
</feature>
<dbReference type="FunFam" id="1.20.1740.10:FF:000005">
    <property type="entry name" value="Solute carrier family 12 member 1"/>
    <property type="match status" value="1"/>
</dbReference>
<evidence type="ECO:0000256" key="15">
    <source>
        <dbReference type="ARBA" id="ARBA00023201"/>
    </source>
</evidence>
<feature type="transmembrane region" description="Helical" evidence="19">
    <location>
        <begin position="594"/>
        <end position="612"/>
    </location>
</feature>
<dbReference type="PANTHER" id="PTHR11827:SF106">
    <property type="entry name" value="SOLUTE CARRIER FAMILY 12 MEMBER 2-LIKE"/>
    <property type="match status" value="1"/>
</dbReference>
<sequence length="2401" mass="264393">MSDPSSSPPAGQKPALKSTVSPQSRFQVDPVAEAAAAASGAAKTPPATRSSRAGSRASEGTTAGEEAKGRFRVVNFLDPSGAPADASDFAFNGDTVRSEASLHSSTGGLSHFSDTHSSTYYLRTFGHNTIDAVPNIDFYRQTEAPLGEKLIRPSLSELHDELDKEPFEDGFTNGEEPAGAEEIAPKVVSDSKGGTVKFGWIKGVLVRCMLNIWGVMLFIRMSWIVGQAGIALSCGIILIAVIVTTITGLSTSAIATNGFVRGGGAYYLISRSLGPEFGGSIGLIFAFANAVAVAMYVVGFAETVVELLDSIDALMTDEINDIRIIGTLTIILLLGISVAGMEWEAKAQIVLLIILVAAIFNYTIGSFIPMKSKEPKGFFGYNAAIMMENMGPDFRDEETFFSVFAIFFPAATGILAGANISGDLSDPQSAIPKGTLLAILITGIVYVAVAISNGSCIVRDATGDDNDTIIGPLENCTDAACMLGYDFSICKEGGCKYGLQNDFQVMSLVSVFGPLITAGIFSATLSSALASLVSAPKVFQALCKDNIYPGIRVFAKGYGKNNEPLRGYVLTFVIGLAFILIAELNIIAPIISNFFLASYALINFSVFHASLANSPGWRPSFKYYNKWVSLAGAVLCCVVMFVINWWAALLTNVIVLALYIYVSYKKPDVNWGSSTQALMYNQALSHCLHLTGVEDHIKNFRPQCLVMIGYPNARPALLHLVHAFTKNVGLMICGHVRMASRRPNHKEMMSDQVRYQRWLLKKRIKAFYTPVFAEDLRQGAQYLLQAAGLGRLKPNTLVFGFKNNWPDGDMRDVETYINTIHDAFDLQYGVVIIRLKEGLDISHIPGQDEFLSSYEKAPGMKELLVAINIGKDTDKDSSKPSSQSTSCQSSPLIIRDTKSTSPQLSIVDEKLLAASQQFKKKQRKGTIDVWWLFDDGGLTLLIPYLLTNKKKWTDCKIRVFIGGKINRIDHDRRAMAALLSKFRIDFSDINVLGDINTKPKKHNKEKFEEMIEPYRLKEDDMEQEAAERLKAEEPWRITDNELELYKAKTNRQIRLNELLKEHSSTANLIVINPMWRMSVTSSVEQSIKPNGVDTYDSGDDWEIGVGNLIIDLDADLEKDRQKLEMNRILSIKSTVEGCEDLAYNCANAAAVLDGLTSPSAPPAVARGNFCKEAKKFKEKKRNSSNDSDKFPSLDTLAGIPKVCIGKRREAQGRPREAFEMNSAPDQGNSNPDTSDVTVSCAKGKEGKKGKNQGKGLKKEKDSLRTRKDKHSDAPTGFEFGPIPENGCAFGRKENPCYCGDNGLGDINRGGMDAGIRGSAIVVEKAEEICSPEHSHKTLSIKTRSVGTNTQEAERNIEPNYMEPCQPGTSVNLEGIVWHETEEGVLVVNVTWRKRTYVGTLLDCTKHDWAPPRFCESPMSDSEMPCGRGRGKRMRLAVSDQPIVEPGLSKIRGLTHKRRGVGIGNKGRRGSLNLSTCRTPAYYSVEDIKSNPLICGKRKSKGPADLDLSLVSEDVRNGNGKRIRAKSRSAPSTPQGKSDPAFLDQVCASPMLIDCPHPNCNKKYKHINGLRYHQSHAHLDSDSKQEFEAESEDRLSDYEESLNNVAFDSSENLDIICKKPRTIYKLNSGGSPKNRKLLLNIEHSPTVNSKPRRNVVGKDGPIDDLSNLPLISNMSVVLENCLITDRNSSVEMPKLEAEGVIEKREVKKENGITERCSAKARTNRVIATTPTPPKLIAIPTTFPAKVTDVNSYQPSPTVALTKAKNLTLKPIKPKLDIAAQVNMTNATIVLNKESKRKDKHRLKDRNCKDPRSPKTDPVFTKADDTKSIGKDFPVSLLKEHLSKQDVGNGPSETQESRMASIRAEADKVYTFTDNAPSPSIGSSARMDSGTLSNGDSNTTKTNSPAYSDISDAAEDGGLNSRSRRNSAPDSSLNGNINPKIPCTVTPVTPALVKETQSSTHNHGYETYGLPGYMHSGQSNPAAYLKVAPSYSRTKEDLREVNEDLKNSESSADSSSQSQLQLAMTQSQTALAQSLYYGQYTRNVSIDQKVLIVPNTHRQQNETCCDDLQYSKQNRSQARRGPEQKERIKEESKQMITSSMAIHKGANSVKISCAKPGFIYVELDKQLSLQQPQVKSSLISMTKDQGHNQESEDFNPESQNTKTNVDTNVTYLNASESQTWSHSFQSKYVKQQNQEVNKVSQEICPDKVKDWHIPPEPEPRLEAEIQNIKCETPSEDMEESTRAEVEEMPTEISEDSQSARVAISSSQQSYIQYQHTYPYLHLCETNNASFRVMSPALVHNYPGFHYPLYGKTAGREDPDGNQNSKPVTDTTALELLPHHNHSCHGKSPVPGERGSPDEDRETEREREAVPFAHHLHTHHHTHLGMSYTLVSGQYDPFQGKKKN</sequence>
<feature type="compositionally biased region" description="Basic and acidic residues" evidence="18">
    <location>
        <begin position="2352"/>
        <end position="2364"/>
    </location>
</feature>
<feature type="region of interest" description="Disordered" evidence="18">
    <location>
        <begin position="1868"/>
        <end position="1940"/>
    </location>
</feature>
<protein>
    <recommendedName>
        <fullName evidence="20">C2H2-type domain-containing protein</fullName>
    </recommendedName>
</protein>
<feature type="transmembrane region" description="Helical" evidence="19">
    <location>
        <begin position="505"/>
        <end position="529"/>
    </location>
</feature>
<keyword evidence="7 19" id="KW-0812">Transmembrane</keyword>
<dbReference type="PRINTS" id="PR01207">
    <property type="entry name" value="NAKCLTRNSPRT"/>
</dbReference>
<evidence type="ECO:0000256" key="2">
    <source>
        <dbReference type="ARBA" id="ARBA00010593"/>
    </source>
</evidence>
<keyword evidence="22" id="KW-1185">Reference proteome</keyword>
<feature type="compositionally biased region" description="Basic and acidic residues" evidence="18">
    <location>
        <begin position="1256"/>
        <end position="1272"/>
    </location>
</feature>
<dbReference type="NCBIfam" id="TIGR00930">
    <property type="entry name" value="2a30"/>
    <property type="match status" value="1"/>
</dbReference>
<evidence type="ECO:0000256" key="9">
    <source>
        <dbReference type="ARBA" id="ARBA00022958"/>
    </source>
</evidence>
<feature type="transmembrane region" description="Helical" evidence="19">
    <location>
        <begin position="430"/>
        <end position="451"/>
    </location>
</feature>
<keyword evidence="13 19" id="KW-0472">Membrane</keyword>
<evidence type="ECO:0000256" key="6">
    <source>
        <dbReference type="ARBA" id="ARBA00022553"/>
    </source>
</evidence>
<keyword evidence="11" id="KW-0915">Sodium</keyword>
<dbReference type="GO" id="GO:0055064">
    <property type="term" value="P:chloride ion homeostasis"/>
    <property type="evidence" value="ECO:0007669"/>
    <property type="project" value="TreeGrafter"/>
</dbReference>
<comment type="similarity">
    <text evidence="2">Belongs to the SLC12A transporter family.</text>
</comment>
<feature type="transmembrane region" description="Helical" evidence="19">
    <location>
        <begin position="347"/>
        <end position="368"/>
    </location>
</feature>
<dbReference type="InterPro" id="IPR004842">
    <property type="entry name" value="SLC12A_fam"/>
</dbReference>
<keyword evidence="8" id="KW-0769">Symport</keyword>
<evidence type="ECO:0000256" key="5">
    <source>
        <dbReference type="ARBA" id="ARBA00022538"/>
    </source>
</evidence>
<feature type="region of interest" description="Disordered" evidence="18">
    <location>
        <begin position="872"/>
        <end position="892"/>
    </location>
</feature>
<evidence type="ECO:0000256" key="18">
    <source>
        <dbReference type="SAM" id="MobiDB-lite"/>
    </source>
</evidence>
<dbReference type="GO" id="GO:0006884">
    <property type="term" value="P:cell volume homeostasis"/>
    <property type="evidence" value="ECO:0007669"/>
    <property type="project" value="TreeGrafter"/>
</dbReference>
<reference evidence="21" key="1">
    <citation type="submission" date="2023-03" db="EMBL/GenBank/DDBJ databases">
        <title>Electrophorus voltai genome.</title>
        <authorList>
            <person name="Bian C."/>
        </authorList>
    </citation>
    <scope>NUCLEOTIDE SEQUENCE</scope>
    <source>
        <strain evidence="21">CB-2022</strain>
        <tissue evidence="21">Muscle</tissue>
    </source>
</reference>
<evidence type="ECO:0000256" key="12">
    <source>
        <dbReference type="ARBA" id="ARBA00023065"/>
    </source>
</evidence>
<feature type="transmembrane region" description="Helical" evidence="19">
    <location>
        <begin position="568"/>
        <end position="587"/>
    </location>
</feature>
<gene>
    <name evidence="21" type="ORF">P4O66_022930</name>
</gene>
<dbReference type="Gene3D" id="1.20.1740.10">
    <property type="entry name" value="Amino acid/polyamine transporter I"/>
    <property type="match status" value="1"/>
</dbReference>
<evidence type="ECO:0000313" key="21">
    <source>
        <dbReference type="EMBL" id="KAK1801232.1"/>
    </source>
</evidence>
<feature type="region of interest" description="Disordered" evidence="18">
    <location>
        <begin position="2139"/>
        <end position="2161"/>
    </location>
</feature>
<evidence type="ECO:0000256" key="8">
    <source>
        <dbReference type="ARBA" id="ARBA00022847"/>
    </source>
</evidence>
<keyword evidence="14" id="KW-0325">Glycoprotein</keyword>
<evidence type="ECO:0000256" key="7">
    <source>
        <dbReference type="ARBA" id="ARBA00022692"/>
    </source>
</evidence>
<name>A0AAD8ZLE8_9TELE</name>
<feature type="transmembrane region" description="Helical" evidence="19">
    <location>
        <begin position="632"/>
        <end position="662"/>
    </location>
</feature>
<keyword evidence="4" id="KW-1003">Cell membrane</keyword>
<keyword evidence="10 19" id="KW-1133">Transmembrane helix</keyword>
<dbReference type="InterPro" id="IPR018491">
    <property type="entry name" value="SLC12_C"/>
</dbReference>
<dbReference type="GO" id="GO:0008511">
    <property type="term" value="F:sodium:potassium:chloride symporter activity"/>
    <property type="evidence" value="ECO:0007669"/>
    <property type="project" value="TreeGrafter"/>
</dbReference>
<keyword evidence="5" id="KW-0633">Potassium transport</keyword>
<keyword evidence="3" id="KW-0813">Transport</keyword>
<dbReference type="Proteomes" id="UP001239994">
    <property type="component" value="Unassembled WGS sequence"/>
</dbReference>
<organism evidence="21 22">
    <name type="scientific">Electrophorus voltai</name>
    <dbReference type="NCBI Taxonomy" id="2609070"/>
    <lineage>
        <taxon>Eukaryota</taxon>
        <taxon>Metazoa</taxon>
        <taxon>Chordata</taxon>
        <taxon>Craniata</taxon>
        <taxon>Vertebrata</taxon>
        <taxon>Euteleostomi</taxon>
        <taxon>Actinopterygii</taxon>
        <taxon>Neopterygii</taxon>
        <taxon>Teleostei</taxon>
        <taxon>Ostariophysi</taxon>
        <taxon>Gymnotiformes</taxon>
        <taxon>Gymnotoidei</taxon>
        <taxon>Gymnotidae</taxon>
        <taxon>Electrophorus</taxon>
    </lineage>
</organism>
<feature type="compositionally biased region" description="Basic and acidic residues" evidence="18">
    <location>
        <begin position="1803"/>
        <end position="1813"/>
    </location>
</feature>